<gene>
    <name evidence="2" type="ORF">DDY73_08285</name>
</gene>
<dbReference type="Pfam" id="PF18962">
    <property type="entry name" value="Por_Secre_tail"/>
    <property type="match status" value="1"/>
</dbReference>
<accession>A0A354M3A3</accession>
<dbReference type="InterPro" id="IPR026444">
    <property type="entry name" value="Secre_tail"/>
</dbReference>
<dbReference type="EMBL" id="DNWC01000105">
    <property type="protein sequence ID" value="HBJ08992.1"/>
    <property type="molecule type" value="Genomic_DNA"/>
</dbReference>
<dbReference type="Proteomes" id="UP000262954">
    <property type="component" value="Unassembled WGS sequence"/>
</dbReference>
<organism evidence="2 3">
    <name type="scientific">Coprobacter fastidiosus</name>
    <dbReference type="NCBI Taxonomy" id="1099853"/>
    <lineage>
        <taxon>Bacteria</taxon>
        <taxon>Pseudomonadati</taxon>
        <taxon>Bacteroidota</taxon>
        <taxon>Bacteroidia</taxon>
        <taxon>Bacteroidales</taxon>
        <taxon>Barnesiellaceae</taxon>
        <taxon>Coprobacter</taxon>
    </lineage>
</organism>
<evidence type="ECO:0000313" key="2">
    <source>
        <dbReference type="EMBL" id="HBJ08992.1"/>
    </source>
</evidence>
<name>A0A354M3A3_9BACT</name>
<evidence type="ECO:0000259" key="1">
    <source>
        <dbReference type="Pfam" id="PF18962"/>
    </source>
</evidence>
<comment type="caution">
    <text evidence="2">The sequence shown here is derived from an EMBL/GenBank/DDBJ whole genome shotgun (WGS) entry which is preliminary data.</text>
</comment>
<protein>
    <recommendedName>
        <fullName evidence="1">Secretion system C-terminal sorting domain-containing protein</fullName>
    </recommendedName>
</protein>
<dbReference type="NCBIfam" id="TIGR04183">
    <property type="entry name" value="Por_Secre_tail"/>
    <property type="match status" value="1"/>
</dbReference>
<reference evidence="2 3" key="1">
    <citation type="journal article" date="2018" name="Nat. Biotechnol.">
        <title>A standardized bacterial taxonomy based on genome phylogeny substantially revises the tree of life.</title>
        <authorList>
            <person name="Parks D.H."/>
            <person name="Chuvochina M."/>
            <person name="Waite D.W."/>
            <person name="Rinke C."/>
            <person name="Skarshewski A."/>
            <person name="Chaumeil P.A."/>
            <person name="Hugenholtz P."/>
        </authorList>
    </citation>
    <scope>NUCLEOTIDE SEQUENCE [LARGE SCALE GENOMIC DNA]</scope>
    <source>
        <strain evidence="2">UBA11482</strain>
    </source>
</reference>
<dbReference type="AlphaFoldDB" id="A0A354M3A3"/>
<proteinExistence type="predicted"/>
<evidence type="ECO:0000313" key="3">
    <source>
        <dbReference type="Proteomes" id="UP000262954"/>
    </source>
</evidence>
<feature type="domain" description="Secretion system C-terminal sorting" evidence="1">
    <location>
        <begin position="82"/>
        <end position="147"/>
    </location>
</feature>
<sequence>MKYKTVTKLSYPIMKKLYSLCLVCCFAGILQAQTKIRYSYDVSGNRVRREIVLSRVQNRALADPEDEKPLSEKFAGQTVRFYPNPTKGQITIAISGNTEELSGDVKIFTMNGKCIATRKIVSSKVSFDLSNQPAGNYILKMTLNGKSAT</sequence>